<dbReference type="PANTHER" id="PTHR22571">
    <property type="entry name" value="FILAGGRIN-RELATED"/>
    <property type="match status" value="1"/>
</dbReference>
<name>A0A6B0S253_9CETA</name>
<dbReference type="Proteomes" id="UP000322234">
    <property type="component" value="Unassembled WGS sequence"/>
</dbReference>
<dbReference type="InterPro" id="IPR003303">
    <property type="entry name" value="Filaggrin"/>
</dbReference>
<dbReference type="Pfam" id="PF03516">
    <property type="entry name" value="Filaggrin"/>
    <property type="match status" value="2"/>
</dbReference>
<feature type="compositionally biased region" description="Polar residues" evidence="1">
    <location>
        <begin position="95"/>
        <end position="110"/>
    </location>
</feature>
<feature type="compositionally biased region" description="Basic and acidic residues" evidence="1">
    <location>
        <begin position="236"/>
        <end position="246"/>
    </location>
</feature>
<dbReference type="GO" id="GO:0036457">
    <property type="term" value="C:keratohyalin granule"/>
    <property type="evidence" value="ECO:0007669"/>
    <property type="project" value="TreeGrafter"/>
</dbReference>
<protein>
    <submittedName>
        <fullName evidence="2">Uncharacterized protein</fullName>
    </submittedName>
</protein>
<evidence type="ECO:0000313" key="3">
    <source>
        <dbReference type="Proteomes" id="UP000322234"/>
    </source>
</evidence>
<feature type="compositionally biased region" description="Basic and acidic residues" evidence="1">
    <location>
        <begin position="328"/>
        <end position="347"/>
    </location>
</feature>
<feature type="compositionally biased region" description="Polar residues" evidence="1">
    <location>
        <begin position="30"/>
        <end position="40"/>
    </location>
</feature>
<accession>A0A6B0S253</accession>
<dbReference type="EMBL" id="VBQZ03000165">
    <property type="protein sequence ID" value="MXQ96569.1"/>
    <property type="molecule type" value="Genomic_DNA"/>
</dbReference>
<gene>
    <name evidence="2" type="ORF">E5288_WYG002701</name>
</gene>
<dbReference type="InterPro" id="IPR052503">
    <property type="entry name" value="S100-fused_Epidermal_Struct"/>
</dbReference>
<evidence type="ECO:0000313" key="2">
    <source>
        <dbReference type="EMBL" id="MXQ96569.1"/>
    </source>
</evidence>
<keyword evidence="3" id="KW-1185">Reference proteome</keyword>
<feature type="compositionally biased region" description="Basic and acidic residues" evidence="1">
    <location>
        <begin position="207"/>
        <end position="223"/>
    </location>
</feature>
<feature type="compositionally biased region" description="Basic and acidic residues" evidence="1">
    <location>
        <begin position="113"/>
        <end position="123"/>
    </location>
</feature>
<feature type="compositionally biased region" description="Low complexity" evidence="1">
    <location>
        <begin position="190"/>
        <end position="203"/>
    </location>
</feature>
<dbReference type="GO" id="GO:0005198">
    <property type="term" value="F:structural molecule activity"/>
    <property type="evidence" value="ECO:0007669"/>
    <property type="project" value="InterPro"/>
</dbReference>
<dbReference type="GO" id="GO:0061436">
    <property type="term" value="P:establishment of skin barrier"/>
    <property type="evidence" value="ECO:0007669"/>
    <property type="project" value="TreeGrafter"/>
</dbReference>
<dbReference type="AlphaFoldDB" id="A0A6B0S253"/>
<proteinExistence type="predicted"/>
<feature type="compositionally biased region" description="Low complexity" evidence="1">
    <location>
        <begin position="224"/>
        <end position="234"/>
    </location>
</feature>
<reference evidence="2" key="1">
    <citation type="submission" date="2019-10" db="EMBL/GenBank/DDBJ databases">
        <title>The sequence and de novo assembly of the wild yak genome.</title>
        <authorList>
            <person name="Liu Y."/>
        </authorList>
    </citation>
    <scope>NUCLEOTIDE SEQUENCE [LARGE SCALE GENOMIC DNA]</scope>
    <source>
        <strain evidence="2">WY2019</strain>
    </source>
</reference>
<feature type="region of interest" description="Disordered" evidence="1">
    <location>
        <begin position="324"/>
        <end position="347"/>
    </location>
</feature>
<organism evidence="2 3">
    <name type="scientific">Bos mutus</name>
    <name type="common">wild yak</name>
    <dbReference type="NCBI Taxonomy" id="72004"/>
    <lineage>
        <taxon>Eukaryota</taxon>
        <taxon>Metazoa</taxon>
        <taxon>Chordata</taxon>
        <taxon>Craniata</taxon>
        <taxon>Vertebrata</taxon>
        <taxon>Euteleostomi</taxon>
        <taxon>Mammalia</taxon>
        <taxon>Eutheria</taxon>
        <taxon>Laurasiatheria</taxon>
        <taxon>Artiodactyla</taxon>
        <taxon>Ruminantia</taxon>
        <taxon>Pecora</taxon>
        <taxon>Bovidae</taxon>
        <taxon>Bovinae</taxon>
        <taxon>Bos</taxon>
    </lineage>
</organism>
<evidence type="ECO:0000256" key="1">
    <source>
        <dbReference type="SAM" id="MobiDB-lite"/>
    </source>
</evidence>
<feature type="compositionally biased region" description="Basic and acidic residues" evidence="1">
    <location>
        <begin position="132"/>
        <end position="141"/>
    </location>
</feature>
<dbReference type="GO" id="GO:0001533">
    <property type="term" value="C:cornified envelope"/>
    <property type="evidence" value="ECO:0007669"/>
    <property type="project" value="TreeGrafter"/>
</dbReference>
<dbReference type="PANTHER" id="PTHR22571:SF51">
    <property type="entry name" value="FILAGGRIN"/>
    <property type="match status" value="1"/>
</dbReference>
<comment type="caution">
    <text evidence="2">The sequence shown here is derived from an EMBL/GenBank/DDBJ whole genome shotgun (WGS) entry which is preliminary data.</text>
</comment>
<feature type="region of interest" description="Disordered" evidence="1">
    <location>
        <begin position="30"/>
        <end position="286"/>
    </location>
</feature>
<sequence length="389" mass="41992">MEGLVQLQETNMDLSMARQETVLGTQNPIKRGTVNLSTKGLDQAQGKDRGATMSSQETAPDTLEPVMDKPPLDPEVVGTGNPALVRPVTVKDIQKTQGQTGDSSRYSASHQGRHSESVHERSTSRTGQRQGSHHEQSRDSSRQSGTGHGHASAGSGINRHRESSVSQASDSEGHSEDSGRQSVTTHGRPGSSSSNQHGSSHGQTGDSSRHSESHQGSHGESVHQRSGSSTGQRQGSHHEQSSDSSRHSGTGHGETSTGSGSSRHRESSVSQSSDSKGHSRGSGNQTVTNQRMSAFYSRFQNHGAGQVWRHGSYGSSNYDYGQLGTGHSPDENFSHDSSHVEKRDKPEYRGELMRSNITVRNIHPGTYGHSNYISKQLGFGQSCRHYYFE</sequence>